<feature type="compositionally biased region" description="Acidic residues" evidence="1">
    <location>
        <begin position="306"/>
        <end position="316"/>
    </location>
</feature>
<keyword evidence="3" id="KW-1185">Reference proteome</keyword>
<dbReference type="AlphaFoldDB" id="A0AB34J167"/>
<reference evidence="2 3" key="1">
    <citation type="journal article" date="2024" name="Science">
        <title>Giant polyketide synthase enzymes in the biosynthesis of giant marine polyether toxins.</title>
        <authorList>
            <person name="Fallon T.R."/>
            <person name="Shende V.V."/>
            <person name="Wierzbicki I.H."/>
            <person name="Pendleton A.L."/>
            <person name="Watervoot N.F."/>
            <person name="Auber R.P."/>
            <person name="Gonzalez D.J."/>
            <person name="Wisecaver J.H."/>
            <person name="Moore B.S."/>
        </authorList>
    </citation>
    <scope>NUCLEOTIDE SEQUENCE [LARGE SCALE GENOMIC DNA]</scope>
    <source>
        <strain evidence="2 3">12B1</strain>
    </source>
</reference>
<feature type="compositionally biased region" description="Basic and acidic residues" evidence="1">
    <location>
        <begin position="223"/>
        <end position="236"/>
    </location>
</feature>
<feature type="compositionally biased region" description="Pro residues" evidence="1">
    <location>
        <begin position="362"/>
        <end position="389"/>
    </location>
</feature>
<feature type="region of interest" description="Disordered" evidence="1">
    <location>
        <begin position="223"/>
        <end position="569"/>
    </location>
</feature>
<feature type="compositionally biased region" description="Basic and acidic residues" evidence="1">
    <location>
        <begin position="414"/>
        <end position="427"/>
    </location>
</feature>
<sequence length="826" mass="86863">MASASTKRKPIDDNAIDWLLVKHAESDDAIRATRGAFDYLRQLKQSIPTPVVSSTRAITLDDDDADGLRGGLDGSHGITEAELAEREEYAQQERDNLILTSDDDDDSPWGEQRQQSGSMARSRMGDAAARKARGEGGGVRRVVRTRECVLRLKLLDAEGKDVGVAHRLSVSERQLKQGAARPAAARAPAPQPAVRLDRTRREEEMLEKALRLSQQEFVAAGGRLHEERVGEGEREAACGVDGGGTSGSDEEEDRPLRRRRGKGRGKANGVARGTASSAGSGSEAAAGEAPAAAPAAAPPPAAAPASEEDEMDSDDELAARVIAFRRAAEAHARAGLEAPPVDPRLGLRIAALPRAPREGSSAPPPRAHAAAPPPPPPHQQARPKPPVEGPPARNGPWDSVASSGAPGAAAVRGGEAKGNGEGEKAEGRPAALKFEWSTKASGERRPKERRPELQEARMRGAREGNGVPPRSRSTEGGVARRGSWTSRVENGVGGKEARANGVDKEEKGRGDKDRDKQERSEKGREEPPKLQFNWAVKRQRSQQRSPERVRRRDAREPSPPAAVAPREGDVVKYIGGVPVVMQPASEAEGGKARRGGDEDQQVVGQPESVAAAELNGGAAREGGDGTPSSGGEINVEGQTNATAAENSSEAISLLWEAEVDYGELSMSDEASDADGELVQVEPGEDTTNGRVANGEANGEAKPVTMIAGVPAYASDAAPAAAAPAGGKLTFSWVSKTVSEQPGHRARHRPNHSRGLASDGAAGRLKGRPLGAKRGEGAARRVEAKGPGGAREQEIRERAPAVEGLAPGSLKWSTKIERGAGARGKSR</sequence>
<feature type="compositionally biased region" description="Basic and acidic residues" evidence="1">
    <location>
        <begin position="441"/>
        <end position="462"/>
    </location>
</feature>
<feature type="compositionally biased region" description="Basic and acidic residues" evidence="1">
    <location>
        <begin position="545"/>
        <end position="556"/>
    </location>
</feature>
<feature type="compositionally biased region" description="Basic and acidic residues" evidence="1">
    <location>
        <begin position="588"/>
        <end position="597"/>
    </location>
</feature>
<evidence type="ECO:0000313" key="2">
    <source>
        <dbReference type="EMBL" id="KAL1511248.1"/>
    </source>
</evidence>
<feature type="compositionally biased region" description="Basic and acidic residues" evidence="1">
    <location>
        <begin position="790"/>
        <end position="799"/>
    </location>
</feature>
<dbReference type="PROSITE" id="PS50330">
    <property type="entry name" value="UIM"/>
    <property type="match status" value="1"/>
</dbReference>
<feature type="compositionally biased region" description="Basic and acidic residues" evidence="1">
    <location>
        <begin position="772"/>
        <end position="783"/>
    </location>
</feature>
<evidence type="ECO:0000256" key="1">
    <source>
        <dbReference type="SAM" id="MobiDB-lite"/>
    </source>
</evidence>
<feature type="compositionally biased region" description="Basic residues" evidence="1">
    <location>
        <begin position="256"/>
        <end position="265"/>
    </location>
</feature>
<proteinExistence type="predicted"/>
<protein>
    <submittedName>
        <fullName evidence="2">Uncharacterized protein</fullName>
    </submittedName>
</protein>
<name>A0AB34J167_PRYPA</name>
<feature type="region of interest" description="Disordered" evidence="1">
    <location>
        <begin position="582"/>
        <end position="647"/>
    </location>
</feature>
<feature type="compositionally biased region" description="Low complexity" evidence="1">
    <location>
        <begin position="179"/>
        <end position="188"/>
    </location>
</feature>
<feature type="region of interest" description="Disordered" evidence="1">
    <location>
        <begin position="175"/>
        <end position="200"/>
    </location>
</feature>
<feature type="compositionally biased region" description="Basic and acidic residues" evidence="1">
    <location>
        <begin position="495"/>
        <end position="528"/>
    </location>
</feature>
<gene>
    <name evidence="2" type="ORF">AB1Y20_006057</name>
</gene>
<feature type="region of interest" description="Disordered" evidence="1">
    <location>
        <begin position="735"/>
        <end position="826"/>
    </location>
</feature>
<dbReference type="InterPro" id="IPR003903">
    <property type="entry name" value="UIM_dom"/>
</dbReference>
<accession>A0AB34J167</accession>
<feature type="region of interest" description="Disordered" evidence="1">
    <location>
        <begin position="667"/>
        <end position="697"/>
    </location>
</feature>
<feature type="compositionally biased region" description="Polar residues" evidence="1">
    <location>
        <begin position="626"/>
        <end position="647"/>
    </location>
</feature>
<evidence type="ECO:0000313" key="3">
    <source>
        <dbReference type="Proteomes" id="UP001515480"/>
    </source>
</evidence>
<organism evidence="2 3">
    <name type="scientific">Prymnesium parvum</name>
    <name type="common">Toxic golden alga</name>
    <dbReference type="NCBI Taxonomy" id="97485"/>
    <lineage>
        <taxon>Eukaryota</taxon>
        <taxon>Haptista</taxon>
        <taxon>Haptophyta</taxon>
        <taxon>Prymnesiophyceae</taxon>
        <taxon>Prymnesiales</taxon>
        <taxon>Prymnesiaceae</taxon>
        <taxon>Prymnesium</taxon>
    </lineage>
</organism>
<dbReference type="Proteomes" id="UP001515480">
    <property type="component" value="Unassembled WGS sequence"/>
</dbReference>
<comment type="caution">
    <text evidence="2">The sequence shown here is derived from an EMBL/GenBank/DDBJ whole genome shotgun (WGS) entry which is preliminary data.</text>
</comment>
<feature type="compositionally biased region" description="Low complexity" evidence="1">
    <location>
        <begin position="267"/>
        <end position="295"/>
    </location>
</feature>
<feature type="compositionally biased region" description="Low complexity" evidence="1">
    <location>
        <begin position="399"/>
        <end position="413"/>
    </location>
</feature>
<dbReference type="EMBL" id="JBGBPQ010000014">
    <property type="protein sequence ID" value="KAL1511248.1"/>
    <property type="molecule type" value="Genomic_DNA"/>
</dbReference>
<feature type="region of interest" description="Disordered" evidence="1">
    <location>
        <begin position="99"/>
        <end position="138"/>
    </location>
</feature>